<reference evidence="2" key="1">
    <citation type="submission" date="2018-08" db="EMBL/GenBank/DDBJ databases">
        <authorList>
            <person name="Rossello M."/>
        </authorList>
    </citation>
    <scope>NUCLEOTIDE SEQUENCE [LARGE SCALE GENOMIC DNA]</scope>
    <source>
        <strain evidence="2">cv. Chinese Spring</strain>
    </source>
</reference>
<proteinExistence type="predicted"/>
<reference evidence="2" key="2">
    <citation type="submission" date="2018-10" db="UniProtKB">
        <authorList>
            <consortium name="EnsemblPlants"/>
        </authorList>
    </citation>
    <scope>IDENTIFICATION</scope>
</reference>
<feature type="transmembrane region" description="Helical" evidence="1">
    <location>
        <begin position="90"/>
        <end position="111"/>
    </location>
</feature>
<evidence type="ECO:0000313" key="3">
    <source>
        <dbReference type="Proteomes" id="UP000019116"/>
    </source>
</evidence>
<dbReference type="EnsemblPlants" id="TraesCS3A02G466500.1">
    <property type="protein sequence ID" value="TraesCS3A02G466500.1"/>
    <property type="gene ID" value="TraesCS3A02G466500"/>
</dbReference>
<protein>
    <submittedName>
        <fullName evidence="2">Uncharacterized protein</fullName>
    </submittedName>
</protein>
<feature type="transmembrane region" description="Helical" evidence="1">
    <location>
        <begin position="123"/>
        <end position="143"/>
    </location>
</feature>
<dbReference type="Proteomes" id="UP000019116">
    <property type="component" value="Chromosome 3A"/>
</dbReference>
<keyword evidence="1" id="KW-0812">Transmembrane</keyword>
<dbReference type="Gramene" id="TraesCS3A02G466500.1">
    <property type="protein sequence ID" value="TraesCS3A02G466500.1"/>
    <property type="gene ID" value="TraesCS3A02G466500"/>
</dbReference>
<dbReference type="OMA" id="WFAPLPM"/>
<keyword evidence="3" id="KW-1185">Reference proteome</keyword>
<dbReference type="Gramene" id="TraesCAD_scaffold_183708_01G000100.1">
    <property type="protein sequence ID" value="TraesCAD_scaffold_183708_01G000100.1"/>
    <property type="gene ID" value="TraesCAD_scaffold_183708_01G000100"/>
</dbReference>
<sequence>MGREKLHEQPSGPLIESLKMERVRTILTHGYPYRHEHSTHFIIRKTIKPNYSNFSRWYVAWIFLAALYHLPSFQSMGLDLMMNHSLLLAIYVSSLVFFIIFRVIFLGLWYLGLVSRIAEKQQVMLTIIQNCAVISTACCVFYSHCGSRTLSRDKSIDRRTANWVAFSLWRKQNEDNTLISKLLRMHKFNDQICPSWFAPLPMDPNTPTSFHLSTLSGLYSLDFAWLIMSWSGQLDGL</sequence>
<evidence type="ECO:0000313" key="2">
    <source>
        <dbReference type="EnsemblPlants" id="TraesCS3A02G466500.1"/>
    </source>
</evidence>
<dbReference type="OrthoDB" id="1883418at2759"/>
<keyword evidence="1" id="KW-1133">Transmembrane helix</keyword>
<dbReference type="PANTHER" id="PTHR34211">
    <property type="entry name" value="CALCINEURIN-LIKE METALLO-PHOSPHOESTERASE SUPERFAMILY PROTEIN"/>
    <property type="match status" value="1"/>
</dbReference>
<evidence type="ECO:0000256" key="1">
    <source>
        <dbReference type="SAM" id="Phobius"/>
    </source>
</evidence>
<feature type="transmembrane region" description="Helical" evidence="1">
    <location>
        <begin position="54"/>
        <end position="70"/>
    </location>
</feature>
<keyword evidence="1" id="KW-0472">Membrane</keyword>
<organism evidence="2">
    <name type="scientific">Triticum aestivum</name>
    <name type="common">Wheat</name>
    <dbReference type="NCBI Taxonomy" id="4565"/>
    <lineage>
        <taxon>Eukaryota</taxon>
        <taxon>Viridiplantae</taxon>
        <taxon>Streptophyta</taxon>
        <taxon>Embryophyta</taxon>
        <taxon>Tracheophyta</taxon>
        <taxon>Spermatophyta</taxon>
        <taxon>Magnoliopsida</taxon>
        <taxon>Liliopsida</taxon>
        <taxon>Poales</taxon>
        <taxon>Poaceae</taxon>
        <taxon>BOP clade</taxon>
        <taxon>Pooideae</taxon>
        <taxon>Triticodae</taxon>
        <taxon>Triticeae</taxon>
        <taxon>Triticinae</taxon>
        <taxon>Triticum</taxon>
    </lineage>
</organism>
<dbReference type="PANTHER" id="PTHR34211:SF3">
    <property type="entry name" value="CALCINEURIN-LIKE METALLO-PHOSPHOESTERASE SUPERFAMILY PROTEIN"/>
    <property type="match status" value="1"/>
</dbReference>
<accession>A0A3B6ETS0</accession>
<dbReference type="Gramene" id="TraesCS3A03G1086600.1">
    <property type="protein sequence ID" value="TraesCS3A03G1086600.1.CDS"/>
    <property type="gene ID" value="TraesCS3A03G1086600"/>
</dbReference>
<dbReference type="AlphaFoldDB" id="A0A3B6ETS0"/>
<name>A0A3B6ETS0_WHEAT</name>
<dbReference type="Gramene" id="TraesRN3A0101111300.1">
    <property type="protein sequence ID" value="TraesRN3A0101111300.1"/>
    <property type="gene ID" value="TraesRN3A0101111300"/>
</dbReference>